<dbReference type="EMBL" id="FRAE01000011">
    <property type="protein sequence ID" value="SHJ71160.1"/>
    <property type="molecule type" value="Genomic_DNA"/>
</dbReference>
<keyword evidence="3" id="KW-1185">Reference proteome</keyword>
<dbReference type="OrthoDB" id="9802848at2"/>
<dbReference type="GO" id="GO:0005524">
    <property type="term" value="F:ATP binding"/>
    <property type="evidence" value="ECO:0007669"/>
    <property type="project" value="InterPro"/>
</dbReference>
<evidence type="ECO:0000313" key="3">
    <source>
        <dbReference type="Proteomes" id="UP000242497"/>
    </source>
</evidence>
<accession>A0A1M6LJ12</accession>
<dbReference type="GO" id="GO:0016787">
    <property type="term" value="F:hydrolase activity"/>
    <property type="evidence" value="ECO:0007669"/>
    <property type="project" value="InterPro"/>
</dbReference>
<dbReference type="AlphaFoldDB" id="A0A1M6LJ12"/>
<dbReference type="Gene3D" id="3.40.50.300">
    <property type="entry name" value="P-loop containing nucleotide triphosphate hydrolases"/>
    <property type="match status" value="1"/>
</dbReference>
<feature type="domain" description="Helicase/UvrB N-terminal" evidence="1">
    <location>
        <begin position="6"/>
        <end position="43"/>
    </location>
</feature>
<evidence type="ECO:0000313" key="2">
    <source>
        <dbReference type="EMBL" id="SHJ71160.1"/>
    </source>
</evidence>
<dbReference type="InterPro" id="IPR006935">
    <property type="entry name" value="Helicase/UvrB_N"/>
</dbReference>
<dbReference type="STRING" id="1123349.SAMN02744037_00651"/>
<reference evidence="3" key="1">
    <citation type="submission" date="2016-11" db="EMBL/GenBank/DDBJ databases">
        <authorList>
            <person name="Varghese N."/>
            <person name="Submissions S."/>
        </authorList>
    </citation>
    <scope>NUCLEOTIDE SEQUENCE [LARGE SCALE GENOMIC DNA]</scope>
    <source>
        <strain evidence="3">DSM 15518</strain>
    </source>
</reference>
<proteinExistence type="predicted"/>
<name>A0A1M6LJ12_9FIRM</name>
<dbReference type="Proteomes" id="UP000242497">
    <property type="component" value="Unassembled WGS sequence"/>
</dbReference>
<evidence type="ECO:0000259" key="1">
    <source>
        <dbReference type="Pfam" id="PF04851"/>
    </source>
</evidence>
<organism evidence="2 3">
    <name type="scientific">Tepidibacter formicigenes DSM 15518</name>
    <dbReference type="NCBI Taxonomy" id="1123349"/>
    <lineage>
        <taxon>Bacteria</taxon>
        <taxon>Bacillati</taxon>
        <taxon>Bacillota</taxon>
        <taxon>Clostridia</taxon>
        <taxon>Peptostreptococcales</taxon>
        <taxon>Peptostreptococcaceae</taxon>
        <taxon>Tepidibacter</taxon>
    </lineage>
</organism>
<dbReference type="SUPFAM" id="SSF52540">
    <property type="entry name" value="P-loop containing nucleoside triphosphate hydrolases"/>
    <property type="match status" value="1"/>
</dbReference>
<dbReference type="RefSeq" id="WP_159428933.1">
    <property type="nucleotide sequence ID" value="NZ_FRAE01000011.1"/>
</dbReference>
<sequence length="49" mass="5950">MNNLRNKDVDILFATVQTLGKDIYLNEEYFKKDYFDYIVVDEFQIIIKI</sequence>
<protein>
    <recommendedName>
        <fullName evidence="1">Helicase/UvrB N-terminal domain-containing protein</fullName>
    </recommendedName>
</protein>
<gene>
    <name evidence="2" type="ORF">SAMN02744037_00651</name>
</gene>
<dbReference type="GO" id="GO:0003677">
    <property type="term" value="F:DNA binding"/>
    <property type="evidence" value="ECO:0007669"/>
    <property type="project" value="InterPro"/>
</dbReference>
<dbReference type="InterPro" id="IPR027417">
    <property type="entry name" value="P-loop_NTPase"/>
</dbReference>
<dbReference type="Pfam" id="PF04851">
    <property type="entry name" value="ResIII"/>
    <property type="match status" value="1"/>
</dbReference>